<sequence>MDSDYGPSRRSEQTYRPGDPVGNPTRPLQPHQPHQQSTSSPIRGSETRGPAALAGLSAEADGRHTTSRHHSVGARDAPTKRPPERRTTNKGLCESELEEDEAEEEEDDEDEEDDEGQHICQVQSHVDTKFCRHSFIAHIWRNQR</sequence>
<feature type="compositionally biased region" description="Acidic residues" evidence="1">
    <location>
        <begin position="95"/>
        <end position="115"/>
    </location>
</feature>
<dbReference type="EMBL" id="CAAALY010096351">
    <property type="protein sequence ID" value="VEL28610.1"/>
    <property type="molecule type" value="Genomic_DNA"/>
</dbReference>
<feature type="compositionally biased region" description="Basic and acidic residues" evidence="1">
    <location>
        <begin position="77"/>
        <end position="87"/>
    </location>
</feature>
<evidence type="ECO:0000313" key="3">
    <source>
        <dbReference type="Proteomes" id="UP000784294"/>
    </source>
</evidence>
<accession>A0A3S5AGF5</accession>
<keyword evidence="3" id="KW-1185">Reference proteome</keyword>
<protein>
    <submittedName>
        <fullName evidence="2">Uncharacterized protein</fullName>
    </submittedName>
</protein>
<evidence type="ECO:0000256" key="1">
    <source>
        <dbReference type="SAM" id="MobiDB-lite"/>
    </source>
</evidence>
<feature type="region of interest" description="Disordered" evidence="1">
    <location>
        <begin position="1"/>
        <end position="118"/>
    </location>
</feature>
<reference evidence="2" key="1">
    <citation type="submission" date="2018-11" db="EMBL/GenBank/DDBJ databases">
        <authorList>
            <consortium name="Pathogen Informatics"/>
        </authorList>
    </citation>
    <scope>NUCLEOTIDE SEQUENCE</scope>
</reference>
<comment type="caution">
    <text evidence="2">The sequence shown here is derived from an EMBL/GenBank/DDBJ whole genome shotgun (WGS) entry which is preliminary data.</text>
</comment>
<proteinExistence type="predicted"/>
<name>A0A3S5AGF5_9PLAT</name>
<feature type="compositionally biased region" description="Low complexity" evidence="1">
    <location>
        <begin position="24"/>
        <end position="41"/>
    </location>
</feature>
<gene>
    <name evidence="2" type="ORF">PXEA_LOCUS22050</name>
</gene>
<dbReference type="Proteomes" id="UP000784294">
    <property type="component" value="Unassembled WGS sequence"/>
</dbReference>
<organism evidence="2 3">
    <name type="scientific">Protopolystoma xenopodis</name>
    <dbReference type="NCBI Taxonomy" id="117903"/>
    <lineage>
        <taxon>Eukaryota</taxon>
        <taxon>Metazoa</taxon>
        <taxon>Spiralia</taxon>
        <taxon>Lophotrochozoa</taxon>
        <taxon>Platyhelminthes</taxon>
        <taxon>Monogenea</taxon>
        <taxon>Polyopisthocotylea</taxon>
        <taxon>Polystomatidea</taxon>
        <taxon>Polystomatidae</taxon>
        <taxon>Protopolystoma</taxon>
    </lineage>
</organism>
<evidence type="ECO:0000313" key="2">
    <source>
        <dbReference type="EMBL" id="VEL28610.1"/>
    </source>
</evidence>
<dbReference type="AlphaFoldDB" id="A0A3S5AGF5"/>